<dbReference type="AlphaFoldDB" id="A0A3P3VZS6"/>
<feature type="transmembrane region" description="Helical" evidence="8">
    <location>
        <begin position="118"/>
        <end position="139"/>
    </location>
</feature>
<reference evidence="10 11" key="1">
    <citation type="submission" date="2018-11" db="EMBL/GenBank/DDBJ databases">
        <title>YIM 102482-1 draft genome.</title>
        <authorList>
            <person name="Li G."/>
            <person name="Jiang Y."/>
        </authorList>
    </citation>
    <scope>NUCLEOTIDE SEQUENCE [LARGE SCALE GENOMIC DNA]</scope>
    <source>
        <strain evidence="10 11">YIM 102482-1</strain>
    </source>
</reference>
<evidence type="ECO:0000256" key="7">
    <source>
        <dbReference type="ARBA" id="ARBA00023136"/>
    </source>
</evidence>
<feature type="domain" description="ABC transmembrane type-1" evidence="9">
    <location>
        <begin position="79"/>
        <end position="267"/>
    </location>
</feature>
<proteinExistence type="inferred from homology"/>
<keyword evidence="11" id="KW-1185">Reference proteome</keyword>
<dbReference type="CDD" id="cd06261">
    <property type="entry name" value="TM_PBP2"/>
    <property type="match status" value="1"/>
</dbReference>
<name>A0A3P3VZS6_9MICO</name>
<dbReference type="RefSeq" id="WP_124969490.1">
    <property type="nucleotide sequence ID" value="NZ_RQVS01000002.1"/>
</dbReference>
<dbReference type="OrthoDB" id="5622164at2"/>
<keyword evidence="6 8" id="KW-1133">Transmembrane helix</keyword>
<organism evidence="10 11">
    <name type="scientific">Gulosibacter macacae</name>
    <dbReference type="NCBI Taxonomy" id="2488791"/>
    <lineage>
        <taxon>Bacteria</taxon>
        <taxon>Bacillati</taxon>
        <taxon>Actinomycetota</taxon>
        <taxon>Actinomycetes</taxon>
        <taxon>Micrococcales</taxon>
        <taxon>Microbacteriaceae</taxon>
        <taxon>Gulosibacter</taxon>
    </lineage>
</organism>
<keyword evidence="5 8" id="KW-0812">Transmembrane</keyword>
<keyword evidence="7 8" id="KW-0472">Membrane</keyword>
<evidence type="ECO:0000313" key="10">
    <source>
        <dbReference type="EMBL" id="RRJ88321.1"/>
    </source>
</evidence>
<evidence type="ECO:0000256" key="2">
    <source>
        <dbReference type="ARBA" id="ARBA00022448"/>
    </source>
</evidence>
<evidence type="ECO:0000256" key="1">
    <source>
        <dbReference type="ARBA" id="ARBA00004429"/>
    </source>
</evidence>
<dbReference type="GO" id="GO:0005886">
    <property type="term" value="C:plasma membrane"/>
    <property type="evidence" value="ECO:0007669"/>
    <property type="project" value="UniProtKB-SubCell"/>
</dbReference>
<feature type="transmembrane region" description="Helical" evidence="8">
    <location>
        <begin position="250"/>
        <end position="271"/>
    </location>
</feature>
<keyword evidence="3" id="KW-1003">Cell membrane</keyword>
<feature type="transmembrane region" description="Helical" evidence="8">
    <location>
        <begin position="83"/>
        <end position="106"/>
    </location>
</feature>
<evidence type="ECO:0000313" key="11">
    <source>
        <dbReference type="Proteomes" id="UP000274391"/>
    </source>
</evidence>
<dbReference type="PROSITE" id="PS50928">
    <property type="entry name" value="ABC_TM1"/>
    <property type="match status" value="1"/>
</dbReference>
<dbReference type="SUPFAM" id="SSF161098">
    <property type="entry name" value="MetI-like"/>
    <property type="match status" value="1"/>
</dbReference>
<dbReference type="GO" id="GO:0055085">
    <property type="term" value="P:transmembrane transport"/>
    <property type="evidence" value="ECO:0007669"/>
    <property type="project" value="InterPro"/>
</dbReference>
<comment type="subcellular location">
    <subcellularLocation>
        <location evidence="1">Cell inner membrane</location>
        <topology evidence="1">Multi-pass membrane protein</topology>
    </subcellularLocation>
    <subcellularLocation>
        <location evidence="8">Cell membrane</location>
        <topology evidence="8">Multi-pass membrane protein</topology>
    </subcellularLocation>
</comment>
<keyword evidence="4" id="KW-0997">Cell inner membrane</keyword>
<comment type="similarity">
    <text evidence="8">Belongs to the binding-protein-dependent transport system permease family.</text>
</comment>
<accession>A0A3P3VZS6</accession>
<dbReference type="InterPro" id="IPR035906">
    <property type="entry name" value="MetI-like_sf"/>
</dbReference>
<dbReference type="Pfam" id="PF00528">
    <property type="entry name" value="BPD_transp_1"/>
    <property type="match status" value="1"/>
</dbReference>
<dbReference type="EMBL" id="RQVS01000002">
    <property type="protein sequence ID" value="RRJ88321.1"/>
    <property type="molecule type" value="Genomic_DNA"/>
</dbReference>
<dbReference type="Gene3D" id="1.10.3720.10">
    <property type="entry name" value="MetI-like"/>
    <property type="match status" value="1"/>
</dbReference>
<evidence type="ECO:0000256" key="6">
    <source>
        <dbReference type="ARBA" id="ARBA00022989"/>
    </source>
</evidence>
<comment type="caution">
    <text evidence="10">The sequence shown here is derived from an EMBL/GenBank/DDBJ whole genome shotgun (WGS) entry which is preliminary data.</text>
</comment>
<sequence>MTNLQQGAALQHNARVAKRRSVISRTILVLAWVGLLIPLASLFVFSIRFPLTGVVDWGGWVGLFEFEGSTTASLLWQGIGTSLAMAIITVAIMLALLIPTMVWVRLKLPKLDRIIEFICLLPLTIPAIALVVGLAPIYAFISTRVLDANSIWLSFAYVVLVLPFSYRALDAGLRAINVKTLTEAARSYGASWFTVITRVIVPNVRPAIVSATFVSIAVVLGEYTIASILARTNLQTVLFQINLSDAQVSAAVSLLVLVLTIGLLVLLDVLTSRQPGRKDSRK</sequence>
<evidence type="ECO:0000256" key="4">
    <source>
        <dbReference type="ARBA" id="ARBA00022519"/>
    </source>
</evidence>
<dbReference type="Proteomes" id="UP000274391">
    <property type="component" value="Unassembled WGS sequence"/>
</dbReference>
<feature type="transmembrane region" description="Helical" evidence="8">
    <location>
        <begin position="151"/>
        <end position="169"/>
    </location>
</feature>
<evidence type="ECO:0000256" key="5">
    <source>
        <dbReference type="ARBA" id="ARBA00022692"/>
    </source>
</evidence>
<feature type="transmembrane region" description="Helical" evidence="8">
    <location>
        <begin position="207"/>
        <end position="230"/>
    </location>
</feature>
<protein>
    <submittedName>
        <fullName evidence="10">ABC transporter permease subunit</fullName>
    </submittedName>
</protein>
<feature type="transmembrane region" description="Helical" evidence="8">
    <location>
        <begin position="27"/>
        <end position="47"/>
    </location>
</feature>
<keyword evidence="2 8" id="KW-0813">Transport</keyword>
<evidence type="ECO:0000256" key="3">
    <source>
        <dbReference type="ARBA" id="ARBA00022475"/>
    </source>
</evidence>
<dbReference type="PANTHER" id="PTHR43357">
    <property type="entry name" value="INNER MEMBRANE ABC TRANSPORTER PERMEASE PROTEIN YDCV"/>
    <property type="match status" value="1"/>
</dbReference>
<gene>
    <name evidence="10" type="ORF">EG850_02445</name>
</gene>
<evidence type="ECO:0000256" key="8">
    <source>
        <dbReference type="RuleBase" id="RU363032"/>
    </source>
</evidence>
<dbReference type="InterPro" id="IPR000515">
    <property type="entry name" value="MetI-like"/>
</dbReference>
<evidence type="ECO:0000259" key="9">
    <source>
        <dbReference type="PROSITE" id="PS50928"/>
    </source>
</evidence>
<dbReference type="PANTHER" id="PTHR43357:SF4">
    <property type="entry name" value="INNER MEMBRANE ABC TRANSPORTER PERMEASE PROTEIN YDCV"/>
    <property type="match status" value="1"/>
</dbReference>